<reference evidence="15 16" key="1">
    <citation type="journal article" date="2022" name="Cell">
        <title>Repeat-based holocentromeres influence genome architecture and karyotype evolution.</title>
        <authorList>
            <person name="Hofstatter P.G."/>
            <person name="Thangavel G."/>
            <person name="Lux T."/>
            <person name="Neumann P."/>
            <person name="Vondrak T."/>
            <person name="Novak P."/>
            <person name="Zhang M."/>
            <person name="Costa L."/>
            <person name="Castellani M."/>
            <person name="Scott A."/>
            <person name="Toegelov H."/>
            <person name="Fuchs J."/>
            <person name="Mata-Sucre Y."/>
            <person name="Dias Y."/>
            <person name="Vanzela A.L.L."/>
            <person name="Huettel B."/>
            <person name="Almeida C.C.S."/>
            <person name="Simkova H."/>
            <person name="Souza G."/>
            <person name="Pedrosa-Harand A."/>
            <person name="Macas J."/>
            <person name="Mayer K.F.X."/>
            <person name="Houben A."/>
            <person name="Marques A."/>
        </authorList>
    </citation>
    <scope>NUCLEOTIDE SEQUENCE [LARGE SCALE GENOMIC DNA]</scope>
    <source>
        <strain evidence="15">RhyTen1mFocal</strain>
    </source>
</reference>
<protein>
    <recommendedName>
        <fullName evidence="17">Cation/H+ exchanger domain-containing protein</fullName>
    </recommendedName>
</protein>
<feature type="transmembrane region" description="Helical" evidence="12">
    <location>
        <begin position="473"/>
        <end position="494"/>
    </location>
</feature>
<evidence type="ECO:0000313" key="16">
    <source>
        <dbReference type="Proteomes" id="UP001210211"/>
    </source>
</evidence>
<dbReference type="GO" id="GO:0012505">
    <property type="term" value="C:endomembrane system"/>
    <property type="evidence" value="ECO:0007669"/>
    <property type="project" value="TreeGrafter"/>
</dbReference>
<evidence type="ECO:0000256" key="11">
    <source>
        <dbReference type="ARBA" id="ARBA00038341"/>
    </source>
</evidence>
<keyword evidence="9" id="KW-0406">Ion transport</keyword>
<keyword evidence="7" id="KW-0630">Potassium</keyword>
<evidence type="ECO:0000259" key="13">
    <source>
        <dbReference type="Pfam" id="PF00999"/>
    </source>
</evidence>
<dbReference type="EMBL" id="JAMRDG010000002">
    <property type="protein sequence ID" value="KAJ3686876.1"/>
    <property type="molecule type" value="Genomic_DNA"/>
</dbReference>
<dbReference type="Gene3D" id="1.20.1530.20">
    <property type="match status" value="1"/>
</dbReference>
<sequence>MCSSLHSYKVFKIINIKMSVNSPPQPLLFDIEYTNMTACYQEGDIVSAVGEWILQYKTRQDFTYVYFNSIRNIDSQSNDYNEPWPVNISAFLSHALVSLVMIVIISRGLHFFLRRLKQPLFVSQMMAGILIYQFCNVGRRVDSIDHHMLFQPKNRRLEQSLSNIGIFFNFFLMALKVDISSIWIMGKKPFIIGIISLSIPSMVTFIVYFFIRNLLGYHVKSKHDFSLPLLAMLCHSFFFVQAEVLSELGLLSSELGRLALSASIIQDLIFWIFTPVFNSMTQSQYGEKNVILHLLFFAIMVAFIILVIRPYALWVVRNTPSHARVREVHITLMTLLVILMALASDIVGASYIVGPMLMGLALPSGPPLGTALVGQMDLVATELILPFVYIVAGREMDWTAAGQDPSHGLCLGITVIITSITKFATVAISAAYCGLPLKNGVLLGLIMDFKGIMEILILIYFKSGRVINGATYTYLVLVVVAMTSISSLLVSIFYKPLDMENNVCKNVRDLNCQSELRIITCFFDDKPIPALLDFFEWLTSLVAQHCTCIYALHLKELRASSRSSLVCHHKGKEHIDLMDMDPILNHFTTFAQQKKERVTVMPFTSVVPQTNLHEDICSLVVERKIALVIIPSPRKNSVAYAEADQSVRDLIPSVLEQAQCSVGIMVYHNLTRVASTLQGHQFCIGVVFIGGPDDREVIAIAGRMAYHPSVHLNILHFRIPCIIGSKRSDLVELCVREQKLDDQVIDQLQRENAHNDRLAISEVAINDPVQIMDVIHPLGFKYDLLFVGRRHKHLSILESEALVEWTEWPELGVIGDLLASPDFKTSANILVVQQHGFS</sequence>
<comment type="subcellular location">
    <subcellularLocation>
        <location evidence="3">Membrane</location>
        <topology evidence="3">Multi-pass membrane protein</topology>
    </subcellularLocation>
    <subcellularLocation>
        <location evidence="2">Plastid</location>
        <location evidence="2">Chloroplast envelope</location>
    </subcellularLocation>
</comment>
<dbReference type="InterPro" id="IPR057290">
    <property type="entry name" value="CHX17_C"/>
</dbReference>
<dbReference type="PANTHER" id="PTHR32468">
    <property type="entry name" value="CATION/H + ANTIPORTER"/>
    <property type="match status" value="1"/>
</dbReference>
<evidence type="ECO:0000256" key="5">
    <source>
        <dbReference type="ARBA" id="ARBA00022538"/>
    </source>
</evidence>
<evidence type="ECO:0000256" key="4">
    <source>
        <dbReference type="ARBA" id="ARBA00022448"/>
    </source>
</evidence>
<feature type="transmembrane region" description="Helical" evidence="12">
    <location>
        <begin position="159"/>
        <end position="177"/>
    </location>
</feature>
<keyword evidence="4" id="KW-0813">Transport</keyword>
<dbReference type="InterPro" id="IPR050794">
    <property type="entry name" value="CPA2_transporter"/>
</dbReference>
<evidence type="ECO:0000256" key="3">
    <source>
        <dbReference type="ARBA" id="ARBA00004141"/>
    </source>
</evidence>
<comment type="function">
    <text evidence="1">May function as sodium-coupled metabolite transporter across the chloroplast envelope.</text>
</comment>
<evidence type="ECO:0000256" key="10">
    <source>
        <dbReference type="ARBA" id="ARBA00023136"/>
    </source>
</evidence>
<dbReference type="GO" id="GO:1902600">
    <property type="term" value="P:proton transmembrane transport"/>
    <property type="evidence" value="ECO:0007669"/>
    <property type="project" value="InterPro"/>
</dbReference>
<feature type="transmembrane region" description="Helical" evidence="12">
    <location>
        <begin position="290"/>
        <end position="316"/>
    </location>
</feature>
<dbReference type="InterPro" id="IPR038770">
    <property type="entry name" value="Na+/solute_symporter_sf"/>
</dbReference>
<evidence type="ECO:0000256" key="7">
    <source>
        <dbReference type="ARBA" id="ARBA00022958"/>
    </source>
</evidence>
<evidence type="ECO:0000256" key="12">
    <source>
        <dbReference type="SAM" id="Phobius"/>
    </source>
</evidence>
<feature type="transmembrane region" description="Helical" evidence="12">
    <location>
        <begin position="226"/>
        <end position="246"/>
    </location>
</feature>
<dbReference type="GO" id="GO:0016020">
    <property type="term" value="C:membrane"/>
    <property type="evidence" value="ECO:0007669"/>
    <property type="project" value="UniProtKB-SubCell"/>
</dbReference>
<dbReference type="GO" id="GO:0006813">
    <property type="term" value="P:potassium ion transport"/>
    <property type="evidence" value="ECO:0007669"/>
    <property type="project" value="UniProtKB-KW"/>
</dbReference>
<dbReference type="Pfam" id="PF23259">
    <property type="entry name" value="CHX17_C"/>
    <property type="match status" value="1"/>
</dbReference>
<evidence type="ECO:0000256" key="9">
    <source>
        <dbReference type="ARBA" id="ARBA00023065"/>
    </source>
</evidence>
<evidence type="ECO:0000259" key="14">
    <source>
        <dbReference type="Pfam" id="PF23259"/>
    </source>
</evidence>
<comment type="caution">
    <text evidence="15">The sequence shown here is derived from an EMBL/GenBank/DDBJ whole genome shotgun (WGS) entry which is preliminary data.</text>
</comment>
<feature type="transmembrane region" description="Helical" evidence="12">
    <location>
        <begin position="372"/>
        <end position="392"/>
    </location>
</feature>
<feature type="transmembrane region" description="Helical" evidence="12">
    <location>
        <begin position="189"/>
        <end position="211"/>
    </location>
</feature>
<feature type="domain" description="Cation/H(+) antiporter C-terminal" evidence="14">
    <location>
        <begin position="683"/>
        <end position="835"/>
    </location>
</feature>
<evidence type="ECO:0000313" key="15">
    <source>
        <dbReference type="EMBL" id="KAJ3686876.1"/>
    </source>
</evidence>
<feature type="transmembrane region" description="Helical" evidence="12">
    <location>
        <begin position="413"/>
        <end position="435"/>
    </location>
</feature>
<keyword evidence="8 12" id="KW-1133">Transmembrane helix</keyword>
<dbReference type="InterPro" id="IPR006153">
    <property type="entry name" value="Cation/H_exchanger_TM"/>
</dbReference>
<organism evidence="15 16">
    <name type="scientific">Rhynchospora tenuis</name>
    <dbReference type="NCBI Taxonomy" id="198213"/>
    <lineage>
        <taxon>Eukaryota</taxon>
        <taxon>Viridiplantae</taxon>
        <taxon>Streptophyta</taxon>
        <taxon>Embryophyta</taxon>
        <taxon>Tracheophyta</taxon>
        <taxon>Spermatophyta</taxon>
        <taxon>Magnoliopsida</taxon>
        <taxon>Liliopsida</taxon>
        <taxon>Poales</taxon>
        <taxon>Cyperaceae</taxon>
        <taxon>Cyperoideae</taxon>
        <taxon>Rhynchosporeae</taxon>
        <taxon>Rhynchospora</taxon>
    </lineage>
</organism>
<keyword evidence="6 12" id="KW-0812">Transmembrane</keyword>
<feature type="transmembrane region" description="Helical" evidence="12">
    <location>
        <begin position="328"/>
        <end position="352"/>
    </location>
</feature>
<dbReference type="GO" id="GO:0015297">
    <property type="term" value="F:antiporter activity"/>
    <property type="evidence" value="ECO:0007669"/>
    <property type="project" value="InterPro"/>
</dbReference>
<dbReference type="GO" id="GO:0009941">
    <property type="term" value="C:chloroplast envelope"/>
    <property type="evidence" value="ECO:0007669"/>
    <property type="project" value="UniProtKB-SubCell"/>
</dbReference>
<comment type="similarity">
    <text evidence="11">Belongs to the monovalent cation:proton antiporter 2 (CPA2) transporter (TC 2.A.37) family. CHX (TC 2.A.37.4) subfamily.</text>
</comment>
<dbReference type="Proteomes" id="UP001210211">
    <property type="component" value="Unassembled WGS sequence"/>
</dbReference>
<evidence type="ECO:0000256" key="2">
    <source>
        <dbReference type="ARBA" id="ARBA00004119"/>
    </source>
</evidence>
<proteinExistence type="inferred from homology"/>
<keyword evidence="5" id="KW-0633">Potassium transport</keyword>
<evidence type="ECO:0000256" key="6">
    <source>
        <dbReference type="ARBA" id="ARBA00022692"/>
    </source>
</evidence>
<dbReference type="GO" id="GO:0006885">
    <property type="term" value="P:regulation of pH"/>
    <property type="evidence" value="ECO:0007669"/>
    <property type="project" value="TreeGrafter"/>
</dbReference>
<feature type="transmembrane region" description="Helical" evidence="12">
    <location>
        <begin position="91"/>
        <end position="113"/>
    </location>
</feature>
<gene>
    <name evidence="15" type="ORF">LUZ61_016040</name>
</gene>
<dbReference type="Pfam" id="PF00999">
    <property type="entry name" value="Na_H_Exchanger"/>
    <property type="match status" value="1"/>
</dbReference>
<dbReference type="AlphaFoldDB" id="A0AAD5Z4T4"/>
<keyword evidence="10 12" id="KW-0472">Membrane</keyword>
<feature type="transmembrane region" description="Helical" evidence="12">
    <location>
        <begin position="120"/>
        <end position="139"/>
    </location>
</feature>
<dbReference type="PANTHER" id="PTHR32468:SF164">
    <property type="entry name" value="OS05G0485000 PROTEIN"/>
    <property type="match status" value="1"/>
</dbReference>
<evidence type="ECO:0000256" key="8">
    <source>
        <dbReference type="ARBA" id="ARBA00022989"/>
    </source>
</evidence>
<name>A0AAD5Z4T4_9POAL</name>
<feature type="domain" description="Cation/H+ exchanger transmembrane" evidence="13">
    <location>
        <begin position="105"/>
        <end position="491"/>
    </location>
</feature>
<feature type="transmembrane region" description="Helical" evidence="12">
    <location>
        <begin position="441"/>
        <end position="461"/>
    </location>
</feature>
<accession>A0AAD5Z4T4</accession>
<evidence type="ECO:0008006" key="17">
    <source>
        <dbReference type="Google" id="ProtNLM"/>
    </source>
</evidence>
<evidence type="ECO:0000256" key="1">
    <source>
        <dbReference type="ARBA" id="ARBA00003198"/>
    </source>
</evidence>
<keyword evidence="16" id="KW-1185">Reference proteome</keyword>